<dbReference type="NCBIfam" id="NF005403">
    <property type="entry name" value="PRK06953.1"/>
    <property type="match status" value="1"/>
</dbReference>
<dbReference type="PANTHER" id="PTHR45458">
    <property type="entry name" value="SHORT-CHAIN DEHYDROGENASE/REDUCTASE SDR"/>
    <property type="match status" value="1"/>
</dbReference>
<name>A0A437R991_9BURK</name>
<gene>
    <name evidence="1" type="ORF">EOE66_20255</name>
</gene>
<organism evidence="1 2">
    <name type="scientific">Rubrivivax rivuli</name>
    <dbReference type="NCBI Taxonomy" id="1862385"/>
    <lineage>
        <taxon>Bacteria</taxon>
        <taxon>Pseudomonadati</taxon>
        <taxon>Pseudomonadota</taxon>
        <taxon>Betaproteobacteria</taxon>
        <taxon>Burkholderiales</taxon>
        <taxon>Sphaerotilaceae</taxon>
        <taxon>Rubrivivax</taxon>
    </lineage>
</organism>
<accession>A0A437R991</accession>
<protein>
    <submittedName>
        <fullName evidence="1">SDR family oxidoreductase</fullName>
    </submittedName>
</protein>
<evidence type="ECO:0000313" key="1">
    <source>
        <dbReference type="EMBL" id="RVU43285.1"/>
    </source>
</evidence>
<keyword evidence="2" id="KW-1185">Reference proteome</keyword>
<dbReference type="OrthoDB" id="5786478at2"/>
<evidence type="ECO:0000313" key="2">
    <source>
        <dbReference type="Proteomes" id="UP000285575"/>
    </source>
</evidence>
<dbReference type="PRINTS" id="PR00081">
    <property type="entry name" value="GDHRDH"/>
</dbReference>
<sequence length="228" mass="23395">MQVLVIGASRGLGLEFVAQYRAAGAAVTATARSEDGLVRLRALGATALPLDVADTASAAGLAWQVDGAAFDVVVINAGVYGPRTQGLQTPTEAEFDAVMHTNVLGPMRLLPQVAEALAAPERASGGLPRIAVLSSRMGSIGLRANASGWLYRASKAALNSVMKDAALTLQGRALCLALHPGWVRTDMGGAEADIDAATSVAGMRQTIASLGPEGHGGFFNFDGTPLAW</sequence>
<dbReference type="GO" id="GO:0016616">
    <property type="term" value="F:oxidoreductase activity, acting on the CH-OH group of donors, NAD or NADP as acceptor"/>
    <property type="evidence" value="ECO:0007669"/>
    <property type="project" value="TreeGrafter"/>
</dbReference>
<dbReference type="RefSeq" id="WP_128230570.1">
    <property type="nucleotide sequence ID" value="NZ_SACR01000007.1"/>
</dbReference>
<dbReference type="InterPro" id="IPR036291">
    <property type="entry name" value="NAD(P)-bd_dom_sf"/>
</dbReference>
<proteinExistence type="predicted"/>
<dbReference type="CDD" id="cd05325">
    <property type="entry name" value="carb_red_sniffer_like_SDR_c"/>
    <property type="match status" value="1"/>
</dbReference>
<dbReference type="SUPFAM" id="SSF51735">
    <property type="entry name" value="NAD(P)-binding Rossmann-fold domains"/>
    <property type="match status" value="1"/>
</dbReference>
<reference evidence="1 2" key="1">
    <citation type="submission" date="2019-01" db="EMBL/GenBank/DDBJ databases">
        <authorList>
            <person name="Chen W.-M."/>
        </authorList>
    </citation>
    <scope>NUCLEOTIDE SEQUENCE [LARGE SCALE GENOMIC DNA]</scope>
    <source>
        <strain evidence="1 2">KYPY4</strain>
    </source>
</reference>
<dbReference type="EMBL" id="SACR01000007">
    <property type="protein sequence ID" value="RVU43285.1"/>
    <property type="molecule type" value="Genomic_DNA"/>
</dbReference>
<dbReference type="Gene3D" id="3.40.50.720">
    <property type="entry name" value="NAD(P)-binding Rossmann-like Domain"/>
    <property type="match status" value="1"/>
</dbReference>
<dbReference type="InterPro" id="IPR052184">
    <property type="entry name" value="SDR_enzymes"/>
</dbReference>
<dbReference type="Pfam" id="PF00106">
    <property type="entry name" value="adh_short"/>
    <property type="match status" value="1"/>
</dbReference>
<dbReference type="PANTHER" id="PTHR45458:SF1">
    <property type="entry name" value="SHORT CHAIN DEHYDROGENASE"/>
    <property type="match status" value="1"/>
</dbReference>
<comment type="caution">
    <text evidence="1">The sequence shown here is derived from an EMBL/GenBank/DDBJ whole genome shotgun (WGS) entry which is preliminary data.</text>
</comment>
<dbReference type="AlphaFoldDB" id="A0A437R991"/>
<dbReference type="Proteomes" id="UP000285575">
    <property type="component" value="Unassembled WGS sequence"/>
</dbReference>
<dbReference type="InterPro" id="IPR002347">
    <property type="entry name" value="SDR_fam"/>
</dbReference>